<protein>
    <submittedName>
        <fullName evidence="1">Uncharacterized protein</fullName>
    </submittedName>
</protein>
<dbReference type="EMBL" id="PP554580">
    <property type="protein sequence ID" value="XCD29851.1"/>
    <property type="molecule type" value="Genomic_DNA"/>
</dbReference>
<reference evidence="1" key="1">
    <citation type="submission" date="2024-03" db="EMBL/GenBank/DDBJ databases">
        <title>This phage originates from the Bacteriophage catalogue of the Bacteriophage Competence Centre, Department of Microbiology und Biotechnology, Max Rubner-Institut, Kiel, Germany.</title>
        <authorList>
            <person name="Sprotte S."/>
            <person name="Brinks E."/>
        </authorList>
    </citation>
    <scope>NUCLEOTIDE SEQUENCE</scope>
</reference>
<proteinExistence type="predicted"/>
<sequence length="98" mass="11097">MRIHVAGYKMPRVKLPRIVLGSDSDCEHDPVFDHVHERMEHHPTTWDSHMGTHEGAMAIVEMEYKELMARKAEGSKAGIKKELTDLAAACSHALKMMM</sequence>
<organism evidence="1">
    <name type="scientific">Salmonella phage PMBT35</name>
    <dbReference type="NCBI Taxonomy" id="3137287"/>
    <lineage>
        <taxon>Viruses</taxon>
    </lineage>
</organism>
<accession>A0AAU8BVL2</accession>
<name>A0AAU8BVL2_9VIRU</name>
<evidence type="ECO:0000313" key="1">
    <source>
        <dbReference type="EMBL" id="XCD29851.1"/>
    </source>
</evidence>